<keyword evidence="1" id="KW-1133">Transmembrane helix</keyword>
<dbReference type="EMBL" id="JAZGUE010000001">
    <property type="protein sequence ID" value="KAL2271742.1"/>
    <property type="molecule type" value="Genomic_DNA"/>
</dbReference>
<accession>A0ABR4DPX3</accession>
<sequence length="363" mass="40867">MAVPVVRSLEECADFATAVKPYIPQLYELPSRVLAVAAGKETLLQVYAETNPVVTGFALSVVLGAVFLVVAEINRNYSQVDRCWSLLPTLYIAHFDLWARLTGISSRRIDAALFFSAVWSARLTYNYWRKGGYQIGHEDYRWEIVRGQVPKLAFHVLNWTFISFMQSILLFLITTPVYTILLASTVEPNLTSADIAAVATEFGLLLIEYLADQQQWAYQNAKKHFQATGKPAGGFTQADLSRGFITSGLFAYSRHPNFAAEQSIWFALYQWSGYATRTVYHWAGAGALFLVLLFQGSTALTEAITAGKYPEYRLYQRRVGMFAPTGLLPYKTPERKPKIIRTSELAKRMHLKEAGKKQTTKSE</sequence>
<organism evidence="2 3">
    <name type="scientific">Remersonia thermophila</name>
    <dbReference type="NCBI Taxonomy" id="72144"/>
    <lineage>
        <taxon>Eukaryota</taxon>
        <taxon>Fungi</taxon>
        <taxon>Dikarya</taxon>
        <taxon>Ascomycota</taxon>
        <taxon>Pezizomycotina</taxon>
        <taxon>Sordariomycetes</taxon>
        <taxon>Sordariomycetidae</taxon>
        <taxon>Sordariales</taxon>
        <taxon>Sordariales incertae sedis</taxon>
        <taxon>Remersonia</taxon>
    </lineage>
</organism>
<name>A0ABR4DPX3_9PEZI</name>
<dbReference type="GeneID" id="98121881"/>
<dbReference type="Gene3D" id="1.20.120.1630">
    <property type="match status" value="1"/>
</dbReference>
<comment type="caution">
    <text evidence="2">The sequence shown here is derived from an EMBL/GenBank/DDBJ whole genome shotgun (WGS) entry which is preliminary data.</text>
</comment>
<feature type="transmembrane region" description="Helical" evidence="1">
    <location>
        <begin position="279"/>
        <end position="300"/>
    </location>
</feature>
<evidence type="ECO:0000256" key="1">
    <source>
        <dbReference type="SAM" id="Phobius"/>
    </source>
</evidence>
<dbReference type="PANTHER" id="PTHR32251">
    <property type="entry name" value="3-OXO-5-ALPHA-STEROID 4-DEHYDROGENASE"/>
    <property type="match status" value="1"/>
</dbReference>
<keyword evidence="1" id="KW-0472">Membrane</keyword>
<gene>
    <name evidence="2" type="ORF">VTJ83DRAFT_1113</name>
</gene>
<dbReference type="Pfam" id="PF06966">
    <property type="entry name" value="DUF1295"/>
    <property type="match status" value="1"/>
</dbReference>
<reference evidence="2 3" key="1">
    <citation type="journal article" date="2024" name="Commun. Biol.">
        <title>Comparative genomic analysis of thermophilic fungi reveals convergent evolutionary adaptations and gene losses.</title>
        <authorList>
            <person name="Steindorff A.S."/>
            <person name="Aguilar-Pontes M.V."/>
            <person name="Robinson A.J."/>
            <person name="Andreopoulos B."/>
            <person name="LaButti K."/>
            <person name="Kuo A."/>
            <person name="Mondo S."/>
            <person name="Riley R."/>
            <person name="Otillar R."/>
            <person name="Haridas S."/>
            <person name="Lipzen A."/>
            <person name="Grimwood J."/>
            <person name="Schmutz J."/>
            <person name="Clum A."/>
            <person name="Reid I.D."/>
            <person name="Moisan M.C."/>
            <person name="Butler G."/>
            <person name="Nguyen T.T.M."/>
            <person name="Dewar K."/>
            <person name="Conant G."/>
            <person name="Drula E."/>
            <person name="Henrissat B."/>
            <person name="Hansel C."/>
            <person name="Singer S."/>
            <person name="Hutchinson M.I."/>
            <person name="de Vries R.P."/>
            <person name="Natvig D.O."/>
            <person name="Powell A.J."/>
            <person name="Tsang A."/>
            <person name="Grigoriev I.V."/>
        </authorList>
    </citation>
    <scope>NUCLEOTIDE SEQUENCE [LARGE SCALE GENOMIC DNA]</scope>
    <source>
        <strain evidence="2 3">ATCC 22073</strain>
    </source>
</reference>
<evidence type="ECO:0008006" key="4">
    <source>
        <dbReference type="Google" id="ProtNLM"/>
    </source>
</evidence>
<proteinExistence type="predicted"/>
<dbReference type="Proteomes" id="UP001600064">
    <property type="component" value="Unassembled WGS sequence"/>
</dbReference>
<feature type="transmembrane region" description="Helical" evidence="1">
    <location>
        <begin position="156"/>
        <end position="181"/>
    </location>
</feature>
<keyword evidence="1" id="KW-0812">Transmembrane</keyword>
<evidence type="ECO:0000313" key="2">
    <source>
        <dbReference type="EMBL" id="KAL2271742.1"/>
    </source>
</evidence>
<dbReference type="PANTHER" id="PTHR32251:SF23">
    <property type="entry name" value="3-OXO-5-ALPHA-STEROID 4-DEHYDROGENASE (DUF1295)"/>
    <property type="match status" value="1"/>
</dbReference>
<keyword evidence="3" id="KW-1185">Reference proteome</keyword>
<protein>
    <recommendedName>
        <fullName evidence="4">DUF1295 domain-containing protein</fullName>
    </recommendedName>
</protein>
<feature type="transmembrane region" description="Helical" evidence="1">
    <location>
        <begin position="53"/>
        <end position="71"/>
    </location>
</feature>
<evidence type="ECO:0000313" key="3">
    <source>
        <dbReference type="Proteomes" id="UP001600064"/>
    </source>
</evidence>
<dbReference type="RefSeq" id="XP_070870466.1">
    <property type="nucleotide sequence ID" value="XM_071007237.1"/>
</dbReference>
<dbReference type="InterPro" id="IPR010721">
    <property type="entry name" value="UstE-like"/>
</dbReference>